<dbReference type="Proteomes" id="UP000789831">
    <property type="component" value="Unassembled WGS sequence"/>
</dbReference>
<feature type="region of interest" description="Disordered" evidence="1">
    <location>
        <begin position="26"/>
        <end position="81"/>
    </location>
</feature>
<proteinExistence type="predicted"/>
<reference evidence="2" key="1">
    <citation type="submission" date="2021-06" db="EMBL/GenBank/DDBJ databases">
        <authorList>
            <person name="Kallberg Y."/>
            <person name="Tangrot J."/>
            <person name="Rosling A."/>
        </authorList>
    </citation>
    <scope>NUCLEOTIDE SEQUENCE</scope>
    <source>
        <strain evidence="2">MT106</strain>
    </source>
</reference>
<accession>A0A9N8V5H6</accession>
<evidence type="ECO:0000313" key="3">
    <source>
        <dbReference type="Proteomes" id="UP000789831"/>
    </source>
</evidence>
<evidence type="ECO:0000313" key="2">
    <source>
        <dbReference type="EMBL" id="CAG8438219.1"/>
    </source>
</evidence>
<dbReference type="EMBL" id="CAJVPL010000047">
    <property type="protein sequence ID" value="CAG8438219.1"/>
    <property type="molecule type" value="Genomic_DNA"/>
</dbReference>
<evidence type="ECO:0000256" key="1">
    <source>
        <dbReference type="SAM" id="MobiDB-lite"/>
    </source>
</evidence>
<protein>
    <submittedName>
        <fullName evidence="2">3339_t:CDS:1</fullName>
    </submittedName>
</protein>
<gene>
    <name evidence="2" type="ORF">AGERDE_LOCUS841</name>
</gene>
<dbReference type="AlphaFoldDB" id="A0A9N8V5H6"/>
<keyword evidence="3" id="KW-1185">Reference proteome</keyword>
<feature type="compositionally biased region" description="Low complexity" evidence="1">
    <location>
        <begin position="26"/>
        <end position="80"/>
    </location>
</feature>
<sequence length="114" mass="13444">MFQRDPLLSYCYNIFKTMSQTQIPLQNQQANQQHNLQQQANQQNNLQQQVNQQHNLQQQANQQNNLQQQANQQNILQNQQPYSMEQHIIDGTTFNQIAAAPNQSDRDILLKSYY</sequence>
<organism evidence="2 3">
    <name type="scientific">Ambispora gerdemannii</name>
    <dbReference type="NCBI Taxonomy" id="144530"/>
    <lineage>
        <taxon>Eukaryota</taxon>
        <taxon>Fungi</taxon>
        <taxon>Fungi incertae sedis</taxon>
        <taxon>Mucoromycota</taxon>
        <taxon>Glomeromycotina</taxon>
        <taxon>Glomeromycetes</taxon>
        <taxon>Archaeosporales</taxon>
        <taxon>Ambisporaceae</taxon>
        <taxon>Ambispora</taxon>
    </lineage>
</organism>
<comment type="caution">
    <text evidence="2">The sequence shown here is derived from an EMBL/GenBank/DDBJ whole genome shotgun (WGS) entry which is preliminary data.</text>
</comment>
<name>A0A9N8V5H6_9GLOM</name>